<dbReference type="AlphaFoldDB" id="A0AAE0W3Y6"/>
<dbReference type="SMART" id="SM00506">
    <property type="entry name" value="A1pp"/>
    <property type="match status" value="1"/>
</dbReference>
<dbReference type="InterPro" id="IPR012677">
    <property type="entry name" value="Nucleotide-bd_a/b_plait_sf"/>
</dbReference>
<reference evidence="3" key="3">
    <citation type="submission" date="2023-05" db="EMBL/GenBank/DDBJ databases">
        <authorList>
            <person name="Smith C.H."/>
        </authorList>
    </citation>
    <scope>NUCLEOTIDE SEQUENCE</scope>
    <source>
        <strain evidence="3">CHS0354</strain>
        <tissue evidence="3">Mantle</tissue>
    </source>
</reference>
<proteinExistence type="predicted"/>
<dbReference type="Proteomes" id="UP001195483">
    <property type="component" value="Unassembled WGS sequence"/>
</dbReference>
<feature type="region of interest" description="Disordered" evidence="1">
    <location>
        <begin position="214"/>
        <end position="261"/>
    </location>
</feature>
<accession>A0AAE0W3Y6</accession>
<reference evidence="3" key="1">
    <citation type="journal article" date="2021" name="Genome Biol. Evol.">
        <title>A High-Quality Reference Genome for a Parasitic Bivalve with Doubly Uniparental Inheritance (Bivalvia: Unionida).</title>
        <authorList>
            <person name="Smith C.H."/>
        </authorList>
    </citation>
    <scope>NUCLEOTIDE SEQUENCE</scope>
    <source>
        <strain evidence="3">CHS0354</strain>
    </source>
</reference>
<protein>
    <recommendedName>
        <fullName evidence="2">Macro domain-containing protein</fullName>
    </recommendedName>
</protein>
<dbReference type="PANTHER" id="PTHR11106">
    <property type="entry name" value="GANGLIOSIDE INDUCED DIFFERENTIATION ASSOCIATED PROTEIN 2-RELATED"/>
    <property type="match status" value="1"/>
</dbReference>
<dbReference type="Gene3D" id="3.40.220.10">
    <property type="entry name" value="Leucine Aminopeptidase, subunit E, domain 1"/>
    <property type="match status" value="1"/>
</dbReference>
<dbReference type="SUPFAM" id="SSF52949">
    <property type="entry name" value="Macro domain-like"/>
    <property type="match status" value="1"/>
</dbReference>
<dbReference type="Pfam" id="PF01661">
    <property type="entry name" value="Macro"/>
    <property type="match status" value="1"/>
</dbReference>
<feature type="compositionally biased region" description="Polar residues" evidence="1">
    <location>
        <begin position="412"/>
        <end position="422"/>
    </location>
</feature>
<dbReference type="PANTHER" id="PTHR11106:SF111">
    <property type="entry name" value="MACRO DOMAIN-CONTAINING PROTEIN"/>
    <property type="match status" value="1"/>
</dbReference>
<feature type="region of interest" description="Disordered" evidence="1">
    <location>
        <begin position="339"/>
        <end position="422"/>
    </location>
</feature>
<gene>
    <name evidence="3" type="ORF">CHS0354_036415</name>
</gene>
<sequence>MSGIRVSSLPERFQPEHIKTILQIHFGKACNGGGKIKTVYYPVLGNEAVIIFEDPSDVDTVMIKQHVLEDTYELIVKRLPLKHIFLHVNTELDPDIASILQASEENMDRIRYVLHIDVHYDDSKTRIIGLSGSWYQIEMAWQFIDSLMVEQKKLQQSVQVKMASTQRKQNHKEDEMDIDEDGLNIFDGREISLRQASIKLGERINSEQISLGQYSNPNRWRHKSAELDSDEDEDNRKRHIGKSGTSIPTMSQRTEQSDEELRHEELHHLENVEDRLSNNSERMATEMNGRERSLSGKPEDVYESIEGSVQKYSLNSPLLSDNQVSGHDSDVTWLSPLSTSSFQQRREERRSRHSFSLDSSNGRDDKTSDHFSSLDSQHVRYKYMQKTHAPDRSSSQKGGALERDRTDRFGQSYGTDHQRQNVCTDTDQISHVQHQEGMSSTAQTSLPKQESVPIKCQDENLKFKFYVGRIHVTVLQGDILKERNRGIVNAANGSLLHAAGVAGAIARAAGPEMELECENFIIKHGSLNTTEVMHTSAGGRLNREVTHIIHAVGPIWIGETFKDTFHYELTKTFMNCFIYANDRLYLESLTLPLISSGIFGAPLDECVRCFLDGLLVYSKQGTKTLQLTKVDLIFKDPDSTMLCIAILQQLLDNGIENLTKEAMEMYSVHEIHNSEKARRLGRTQYK</sequence>
<evidence type="ECO:0000313" key="3">
    <source>
        <dbReference type="EMBL" id="KAK3599400.1"/>
    </source>
</evidence>
<organism evidence="3 4">
    <name type="scientific">Potamilus streckersoni</name>
    <dbReference type="NCBI Taxonomy" id="2493646"/>
    <lineage>
        <taxon>Eukaryota</taxon>
        <taxon>Metazoa</taxon>
        <taxon>Spiralia</taxon>
        <taxon>Lophotrochozoa</taxon>
        <taxon>Mollusca</taxon>
        <taxon>Bivalvia</taxon>
        <taxon>Autobranchia</taxon>
        <taxon>Heteroconchia</taxon>
        <taxon>Palaeoheterodonta</taxon>
        <taxon>Unionida</taxon>
        <taxon>Unionoidea</taxon>
        <taxon>Unionidae</taxon>
        <taxon>Ambleminae</taxon>
        <taxon>Lampsilini</taxon>
        <taxon>Potamilus</taxon>
    </lineage>
</organism>
<reference evidence="3" key="2">
    <citation type="journal article" date="2021" name="Genome Biol. Evol.">
        <title>Developing a high-quality reference genome for a parasitic bivalve with doubly uniparental inheritance (Bivalvia: Unionida).</title>
        <authorList>
            <person name="Smith C.H."/>
        </authorList>
    </citation>
    <scope>NUCLEOTIDE SEQUENCE</scope>
    <source>
        <strain evidence="3">CHS0354</strain>
        <tissue evidence="3">Mantle</tissue>
    </source>
</reference>
<comment type="caution">
    <text evidence="3">The sequence shown here is derived from an EMBL/GenBank/DDBJ whole genome shotgun (WGS) entry which is preliminary data.</text>
</comment>
<feature type="compositionally biased region" description="Polar residues" evidence="1">
    <location>
        <begin position="243"/>
        <end position="254"/>
    </location>
</feature>
<dbReference type="Gene3D" id="3.30.70.330">
    <property type="match status" value="1"/>
</dbReference>
<dbReference type="Pfam" id="PF23085">
    <property type="entry name" value="RRM_PARP14_3"/>
    <property type="match status" value="1"/>
</dbReference>
<keyword evidence="4" id="KW-1185">Reference proteome</keyword>
<dbReference type="InterPro" id="IPR043472">
    <property type="entry name" value="Macro_dom-like"/>
</dbReference>
<dbReference type="EMBL" id="JAEAOA010002130">
    <property type="protein sequence ID" value="KAK3599400.1"/>
    <property type="molecule type" value="Genomic_DNA"/>
</dbReference>
<dbReference type="InterPro" id="IPR002589">
    <property type="entry name" value="Macro_dom"/>
</dbReference>
<evidence type="ECO:0000256" key="1">
    <source>
        <dbReference type="SAM" id="MobiDB-lite"/>
    </source>
</evidence>
<evidence type="ECO:0000313" key="4">
    <source>
        <dbReference type="Proteomes" id="UP001195483"/>
    </source>
</evidence>
<feature type="domain" description="Macro" evidence="2">
    <location>
        <begin position="459"/>
        <end position="651"/>
    </location>
</feature>
<name>A0AAE0W3Y6_9BIVA</name>
<evidence type="ECO:0000259" key="2">
    <source>
        <dbReference type="PROSITE" id="PS51154"/>
    </source>
</evidence>
<dbReference type="PROSITE" id="PS51154">
    <property type="entry name" value="MACRO"/>
    <property type="match status" value="1"/>
</dbReference>